<dbReference type="Proteomes" id="UP000305238">
    <property type="component" value="Unassembled WGS sequence"/>
</dbReference>
<dbReference type="EMBL" id="VCKZ01000370">
    <property type="protein sequence ID" value="TMR29733.1"/>
    <property type="molecule type" value="Genomic_DNA"/>
</dbReference>
<dbReference type="PROSITE" id="PS50983">
    <property type="entry name" value="FE_B12_PBP"/>
    <property type="match status" value="1"/>
</dbReference>
<dbReference type="PANTHER" id="PTHR30535:SF34">
    <property type="entry name" value="MOLYBDATE-BINDING PROTEIN MOLA"/>
    <property type="match status" value="1"/>
</dbReference>
<evidence type="ECO:0000256" key="1">
    <source>
        <dbReference type="ARBA" id="ARBA00008814"/>
    </source>
</evidence>
<feature type="chain" id="PRO_5024346846" evidence="2">
    <location>
        <begin position="27"/>
        <end position="331"/>
    </location>
</feature>
<evidence type="ECO:0000256" key="2">
    <source>
        <dbReference type="SAM" id="SignalP"/>
    </source>
</evidence>
<dbReference type="SUPFAM" id="SSF53807">
    <property type="entry name" value="Helical backbone' metal receptor"/>
    <property type="match status" value="1"/>
</dbReference>
<dbReference type="InterPro" id="IPR002491">
    <property type="entry name" value="ABC_transptr_periplasmic_BD"/>
</dbReference>
<name>A0A5S4G9V7_9ACTN</name>
<sequence length="331" mass="35426">MRQMKRFLAWAGAGLLAAALAGCGSAGPEADGRGGTAVSYPLTVKNCGVDVRVDSAPTRAMIVNSAPLQYLSSLGVLDRLGSRAGKFPPEYYSEQTLAAVAKVPSLTDRLGSDGHLRISTEAIIAQEPDLLLGLPEGVTRESLAAAGIPVLLEPSFCPDGIEDPGYETIYGQMRLYGTVFDRRAEAEQAVADLQKRIKTVEAGLTGQKGRKVAVLWPYRGEGTVGAYGSRSMATPQLETLGARNVFADVDKRVFEVSMEELLGRDPDTIVLLHTDGTDQEIEQALLDIPGAEDLRAVENDAVMVQLFNFTEPPTPLVLDGLERLAAHFKGE</sequence>
<proteinExistence type="inferred from homology"/>
<feature type="domain" description="Fe/B12 periplasmic-binding" evidence="3">
    <location>
        <begin position="59"/>
        <end position="331"/>
    </location>
</feature>
<evidence type="ECO:0000259" key="3">
    <source>
        <dbReference type="PROSITE" id="PS50983"/>
    </source>
</evidence>
<dbReference type="OrthoDB" id="9797850at2"/>
<feature type="signal peptide" evidence="2">
    <location>
        <begin position="1"/>
        <end position="26"/>
    </location>
</feature>
<accession>A0A5S4G9V7</accession>
<evidence type="ECO:0000313" key="5">
    <source>
        <dbReference type="Proteomes" id="UP000305238"/>
    </source>
</evidence>
<evidence type="ECO:0000313" key="4">
    <source>
        <dbReference type="EMBL" id="TMR29733.1"/>
    </source>
</evidence>
<comment type="caution">
    <text evidence="4">The sequence shown here is derived from an EMBL/GenBank/DDBJ whole genome shotgun (WGS) entry which is preliminary data.</text>
</comment>
<keyword evidence="2" id="KW-0732">Signal</keyword>
<dbReference type="AlphaFoldDB" id="A0A5S4G9V7"/>
<protein>
    <submittedName>
        <fullName evidence="4">ABC transporter substrate-binding protein</fullName>
    </submittedName>
</protein>
<dbReference type="InterPro" id="IPR050902">
    <property type="entry name" value="ABC_Transporter_SBP"/>
</dbReference>
<dbReference type="Gene3D" id="3.40.50.1980">
    <property type="entry name" value="Nitrogenase molybdenum iron protein domain"/>
    <property type="match status" value="2"/>
</dbReference>
<dbReference type="Pfam" id="PF01497">
    <property type="entry name" value="Peripla_BP_2"/>
    <property type="match status" value="1"/>
</dbReference>
<reference evidence="4 5" key="1">
    <citation type="submission" date="2019-05" db="EMBL/GenBank/DDBJ databases">
        <title>Draft genome sequence of Actinomadura geliboluensis A8036.</title>
        <authorList>
            <person name="Saricaoglu S."/>
            <person name="Isik K."/>
        </authorList>
    </citation>
    <scope>NUCLEOTIDE SEQUENCE [LARGE SCALE GENOMIC DNA]</scope>
    <source>
        <strain evidence="4 5">A8036</strain>
    </source>
</reference>
<dbReference type="PROSITE" id="PS51257">
    <property type="entry name" value="PROKAR_LIPOPROTEIN"/>
    <property type="match status" value="1"/>
</dbReference>
<dbReference type="PANTHER" id="PTHR30535">
    <property type="entry name" value="VITAMIN B12-BINDING PROTEIN"/>
    <property type="match status" value="1"/>
</dbReference>
<keyword evidence="5" id="KW-1185">Reference proteome</keyword>
<organism evidence="4 5">
    <name type="scientific">Actinomadura geliboluensis</name>
    <dbReference type="NCBI Taxonomy" id="882440"/>
    <lineage>
        <taxon>Bacteria</taxon>
        <taxon>Bacillati</taxon>
        <taxon>Actinomycetota</taxon>
        <taxon>Actinomycetes</taxon>
        <taxon>Streptosporangiales</taxon>
        <taxon>Thermomonosporaceae</taxon>
        <taxon>Actinomadura</taxon>
    </lineage>
</organism>
<comment type="similarity">
    <text evidence="1">Belongs to the bacterial solute-binding protein 8 family.</text>
</comment>
<gene>
    <name evidence="4" type="ORF">ETD96_35030</name>
</gene>